<evidence type="ECO:0008006" key="12">
    <source>
        <dbReference type="Google" id="ProtNLM"/>
    </source>
</evidence>
<dbReference type="InterPro" id="IPR050121">
    <property type="entry name" value="Cytochrome_P450_monoxygenase"/>
</dbReference>
<dbReference type="PANTHER" id="PTHR24305:SF223">
    <property type="entry name" value="CYTOCHROME P450-DIT2"/>
    <property type="match status" value="1"/>
</dbReference>
<evidence type="ECO:0000256" key="2">
    <source>
        <dbReference type="ARBA" id="ARBA00010617"/>
    </source>
</evidence>
<proteinExistence type="inferred from homology"/>
<sequence length="520" mass="59423">MFTAVYHVVMPRLVLLTVPLIVTLIMILVGALTFALRPLLLPLRDIRRVPTIPFWVALLPLIRDVDQQDTFNRYIEEPVTKHGAAKIFFASRWNLLVHRPSYVAEIFKREDVYQKSGNQKKIPHSVLAALTGDNIISSRGETWKSYQRVIKPGLQAGADLGVLLSNARALRDILVEAQAQSPRGGVGIQASIQRYTIANFAQSNFNVDFDTLKSDTAYIHRIQYRIKKEIFKPIFLNFPFLDTFGFPSRQRARELASHFTDQLVSALERTDTCLDDGASDAKSKLPRALLSARQNGTFTEKQFRDNVTILFVAGQENPQLAIISTLYLLAKHTSVQEDLYREFLAHDDGPITQDGLHSMPLLSAVVLESLRLFPPIGQLINRQVSQPVWLGGEIFVPAGTYVGYNCYSTNRDSEAWGSDSNEFRPQRWGLNCQDIQKEYRRRRSRAEFISFHGGQRACLGERFALLQLKATLYVLVKSLRWKLDPTWPDRMTPIRVWPPFRPPEQTIRDLLFEWKVVSQR</sequence>
<dbReference type="GO" id="GO:0020037">
    <property type="term" value="F:heme binding"/>
    <property type="evidence" value="ECO:0007669"/>
    <property type="project" value="InterPro"/>
</dbReference>
<gene>
    <name evidence="10" type="ORF">E4U13_007525</name>
</gene>
<reference evidence="10 11" key="1">
    <citation type="journal article" date="2020" name="bioRxiv">
        <title>Whole genome comparisons of ergot fungi reveals the divergence and evolution of species within the genus Claviceps are the result of varying mechanisms driving genome evolution and host range expansion.</title>
        <authorList>
            <person name="Wyka S.A."/>
            <person name="Mondo S.J."/>
            <person name="Liu M."/>
            <person name="Dettman J."/>
            <person name="Nalam V."/>
            <person name="Broders K.D."/>
        </authorList>
    </citation>
    <scope>NUCLEOTIDE SEQUENCE [LARGE SCALE GENOMIC DNA]</scope>
    <source>
        <strain evidence="10 11">LM576</strain>
    </source>
</reference>
<feature type="transmembrane region" description="Helical" evidence="9">
    <location>
        <begin position="20"/>
        <end position="40"/>
    </location>
</feature>
<dbReference type="InterPro" id="IPR036396">
    <property type="entry name" value="Cyt_P450_sf"/>
</dbReference>
<dbReference type="PRINTS" id="PR00385">
    <property type="entry name" value="P450"/>
</dbReference>
<dbReference type="PRINTS" id="PR00465">
    <property type="entry name" value="EP450IV"/>
</dbReference>
<comment type="cofactor">
    <cofactor evidence="1 7">
        <name>heme</name>
        <dbReference type="ChEBI" id="CHEBI:30413"/>
    </cofactor>
</comment>
<keyword evidence="9" id="KW-0812">Transmembrane</keyword>
<dbReference type="PANTHER" id="PTHR24305">
    <property type="entry name" value="CYTOCHROME P450"/>
    <property type="match status" value="1"/>
</dbReference>
<keyword evidence="3 7" id="KW-0349">Heme</keyword>
<dbReference type="InterPro" id="IPR017972">
    <property type="entry name" value="Cyt_P450_CS"/>
</dbReference>
<dbReference type="PROSITE" id="PS00086">
    <property type="entry name" value="CYTOCHROME_P450"/>
    <property type="match status" value="1"/>
</dbReference>
<keyword evidence="4 7" id="KW-0479">Metal-binding</keyword>
<feature type="binding site" description="axial binding residue" evidence="7">
    <location>
        <position position="458"/>
    </location>
    <ligand>
        <name>heme</name>
        <dbReference type="ChEBI" id="CHEBI:30413"/>
    </ligand>
    <ligandPart>
        <name>Fe</name>
        <dbReference type="ChEBI" id="CHEBI:18248"/>
    </ligandPart>
</feature>
<dbReference type="Gene3D" id="1.10.630.10">
    <property type="entry name" value="Cytochrome P450"/>
    <property type="match status" value="1"/>
</dbReference>
<evidence type="ECO:0000256" key="8">
    <source>
        <dbReference type="RuleBase" id="RU000461"/>
    </source>
</evidence>
<evidence type="ECO:0000256" key="7">
    <source>
        <dbReference type="PIRSR" id="PIRSR602403-1"/>
    </source>
</evidence>
<keyword evidence="6 8" id="KW-0503">Monooxygenase</keyword>
<evidence type="ECO:0000256" key="3">
    <source>
        <dbReference type="ARBA" id="ARBA00022617"/>
    </source>
</evidence>
<evidence type="ECO:0000256" key="1">
    <source>
        <dbReference type="ARBA" id="ARBA00001971"/>
    </source>
</evidence>
<keyword evidence="9" id="KW-0472">Membrane</keyword>
<dbReference type="CDD" id="cd11070">
    <property type="entry name" value="CYP56-like"/>
    <property type="match status" value="1"/>
</dbReference>
<dbReference type="GO" id="GO:0005506">
    <property type="term" value="F:iron ion binding"/>
    <property type="evidence" value="ECO:0007669"/>
    <property type="project" value="InterPro"/>
</dbReference>
<evidence type="ECO:0000256" key="4">
    <source>
        <dbReference type="ARBA" id="ARBA00022723"/>
    </source>
</evidence>
<dbReference type="EMBL" id="SRQM01000075">
    <property type="protein sequence ID" value="KAG6119556.1"/>
    <property type="molecule type" value="Genomic_DNA"/>
</dbReference>
<evidence type="ECO:0000256" key="6">
    <source>
        <dbReference type="ARBA" id="ARBA00023033"/>
    </source>
</evidence>
<evidence type="ECO:0000256" key="5">
    <source>
        <dbReference type="ARBA" id="ARBA00023004"/>
    </source>
</evidence>
<keyword evidence="5 7" id="KW-0408">Iron</keyword>
<keyword evidence="8" id="KW-0560">Oxidoreductase</keyword>
<accession>A0A9P7Q3B1</accession>
<dbReference type="InterPro" id="IPR002403">
    <property type="entry name" value="Cyt_P450_E_grp-IV"/>
</dbReference>
<comment type="similarity">
    <text evidence="2 8">Belongs to the cytochrome P450 family.</text>
</comment>
<evidence type="ECO:0000313" key="10">
    <source>
        <dbReference type="EMBL" id="KAG6119556.1"/>
    </source>
</evidence>
<dbReference type="GO" id="GO:0016705">
    <property type="term" value="F:oxidoreductase activity, acting on paired donors, with incorporation or reduction of molecular oxygen"/>
    <property type="evidence" value="ECO:0007669"/>
    <property type="project" value="InterPro"/>
</dbReference>
<dbReference type="Proteomes" id="UP000732380">
    <property type="component" value="Unassembled WGS sequence"/>
</dbReference>
<organism evidence="10 11">
    <name type="scientific">Claviceps humidiphila</name>
    <dbReference type="NCBI Taxonomy" id="1294629"/>
    <lineage>
        <taxon>Eukaryota</taxon>
        <taxon>Fungi</taxon>
        <taxon>Dikarya</taxon>
        <taxon>Ascomycota</taxon>
        <taxon>Pezizomycotina</taxon>
        <taxon>Sordariomycetes</taxon>
        <taxon>Hypocreomycetidae</taxon>
        <taxon>Hypocreales</taxon>
        <taxon>Clavicipitaceae</taxon>
        <taxon>Claviceps</taxon>
    </lineage>
</organism>
<evidence type="ECO:0000313" key="11">
    <source>
        <dbReference type="Proteomes" id="UP000732380"/>
    </source>
</evidence>
<keyword evidence="9" id="KW-1133">Transmembrane helix</keyword>
<comment type="caution">
    <text evidence="10">The sequence shown here is derived from an EMBL/GenBank/DDBJ whole genome shotgun (WGS) entry which is preliminary data.</text>
</comment>
<evidence type="ECO:0000256" key="9">
    <source>
        <dbReference type="SAM" id="Phobius"/>
    </source>
</evidence>
<protein>
    <recommendedName>
        <fullName evidence="12">Cytochrome P450</fullName>
    </recommendedName>
</protein>
<name>A0A9P7Q3B1_9HYPO</name>
<dbReference type="SUPFAM" id="SSF48264">
    <property type="entry name" value="Cytochrome P450"/>
    <property type="match status" value="1"/>
</dbReference>
<keyword evidence="11" id="KW-1185">Reference proteome</keyword>
<dbReference type="Pfam" id="PF00067">
    <property type="entry name" value="p450"/>
    <property type="match status" value="1"/>
</dbReference>
<dbReference type="InterPro" id="IPR001128">
    <property type="entry name" value="Cyt_P450"/>
</dbReference>
<dbReference type="AlphaFoldDB" id="A0A9P7Q3B1"/>
<dbReference type="GO" id="GO:0004497">
    <property type="term" value="F:monooxygenase activity"/>
    <property type="evidence" value="ECO:0007669"/>
    <property type="project" value="UniProtKB-KW"/>
</dbReference>